<proteinExistence type="predicted"/>
<feature type="transmembrane region" description="Helical" evidence="2">
    <location>
        <begin position="55"/>
        <end position="76"/>
    </location>
</feature>
<reference evidence="4" key="1">
    <citation type="journal article" date="2019" name="Int. J. Syst. Evol. Microbiol.">
        <title>The Global Catalogue of Microorganisms (GCM) 10K type strain sequencing project: providing services to taxonomists for standard genome sequencing and annotation.</title>
        <authorList>
            <consortium name="The Broad Institute Genomics Platform"/>
            <consortium name="The Broad Institute Genome Sequencing Center for Infectious Disease"/>
            <person name="Wu L."/>
            <person name="Ma J."/>
        </authorList>
    </citation>
    <scope>NUCLEOTIDE SEQUENCE [LARGE SCALE GENOMIC DNA]</scope>
    <source>
        <strain evidence="4">JCM 4737</strain>
    </source>
</reference>
<evidence type="ECO:0000313" key="4">
    <source>
        <dbReference type="Proteomes" id="UP000599437"/>
    </source>
</evidence>
<keyword evidence="4" id="KW-1185">Reference proteome</keyword>
<evidence type="ECO:0000256" key="2">
    <source>
        <dbReference type="SAM" id="Phobius"/>
    </source>
</evidence>
<feature type="transmembrane region" description="Helical" evidence="2">
    <location>
        <begin position="134"/>
        <end position="154"/>
    </location>
</feature>
<evidence type="ECO:0000256" key="1">
    <source>
        <dbReference type="SAM" id="MobiDB-lite"/>
    </source>
</evidence>
<name>A0ABQ3DM00_9ACTN</name>
<accession>A0ABQ3DM00</accession>
<keyword evidence="2" id="KW-1133">Transmembrane helix</keyword>
<dbReference type="Proteomes" id="UP000599437">
    <property type="component" value="Unassembled WGS sequence"/>
</dbReference>
<feature type="compositionally biased region" description="Gly residues" evidence="1">
    <location>
        <begin position="9"/>
        <end position="25"/>
    </location>
</feature>
<feature type="transmembrane region" description="Helical" evidence="2">
    <location>
        <begin position="160"/>
        <end position="179"/>
    </location>
</feature>
<keyword evidence="2" id="KW-0472">Membrane</keyword>
<keyword evidence="2" id="KW-0812">Transmembrane</keyword>
<organism evidence="3 4">
    <name type="scientific">Streptomyces chryseus</name>
    <dbReference type="NCBI Taxonomy" id="68186"/>
    <lineage>
        <taxon>Bacteria</taxon>
        <taxon>Bacillati</taxon>
        <taxon>Actinomycetota</taxon>
        <taxon>Actinomycetes</taxon>
        <taxon>Kitasatosporales</taxon>
        <taxon>Streptomycetaceae</taxon>
        <taxon>Streptomyces</taxon>
    </lineage>
</organism>
<evidence type="ECO:0000313" key="3">
    <source>
        <dbReference type="EMBL" id="GHB03474.1"/>
    </source>
</evidence>
<feature type="transmembrane region" description="Helical" evidence="2">
    <location>
        <begin position="82"/>
        <end position="104"/>
    </location>
</feature>
<gene>
    <name evidence="3" type="ORF">GCM10010346_27860</name>
</gene>
<comment type="caution">
    <text evidence="3">The sequence shown here is derived from an EMBL/GenBank/DDBJ whole genome shotgun (WGS) entry which is preliminary data.</text>
</comment>
<dbReference type="RefSeq" id="WP_229843485.1">
    <property type="nucleotide sequence ID" value="NZ_BMVO01000007.1"/>
</dbReference>
<protein>
    <recommendedName>
        <fullName evidence="5">Integral membrane protein</fullName>
    </recommendedName>
</protein>
<dbReference type="EMBL" id="BMVO01000007">
    <property type="protein sequence ID" value="GHB03474.1"/>
    <property type="molecule type" value="Genomic_DNA"/>
</dbReference>
<evidence type="ECO:0008006" key="5">
    <source>
        <dbReference type="Google" id="ProtNLM"/>
    </source>
</evidence>
<sequence>MTAEHGYGPQQGLGQGPGQAQGRAGGVSAFDRRMFALMNRPEGAALHATAARRRLVVGAHVLLTVASVTSWNFVVFGERQEWALVATLALLLPWCFATGVLNSATRGLLELRGRVLDERQLAERDRARARAHRLTSGLLLVAALGVGAVGWFGGVQVEGAVAPVLVTVLAAHWLMPLWVAGLMVQDEPDDGLDEVGALG</sequence>
<feature type="region of interest" description="Disordered" evidence="1">
    <location>
        <begin position="1"/>
        <end position="25"/>
    </location>
</feature>